<organism evidence="13 14">
    <name type="scientific">Candidatus Phytoplasma melaleucae</name>
    <dbReference type="NCBI Taxonomy" id="2982630"/>
    <lineage>
        <taxon>Bacteria</taxon>
        <taxon>Bacillati</taxon>
        <taxon>Mycoplasmatota</taxon>
        <taxon>Mollicutes</taxon>
        <taxon>Acholeplasmatales</taxon>
        <taxon>Acholeplasmataceae</taxon>
        <taxon>Candidatus Phytoplasma</taxon>
    </lineage>
</organism>
<keyword evidence="11 13" id="KW-0413">Isomerase</keyword>
<evidence type="ECO:0000256" key="9">
    <source>
        <dbReference type="ARBA" id="ARBA00023029"/>
    </source>
</evidence>
<dbReference type="Gene3D" id="3.30.565.10">
    <property type="entry name" value="Histidine kinase-like ATPase, C-terminal domain"/>
    <property type="match status" value="1"/>
</dbReference>
<dbReference type="RefSeq" id="WP_304515407.1">
    <property type="nucleotide sequence ID" value="NZ_JAOSID010000007.1"/>
</dbReference>
<gene>
    <name evidence="13" type="primary">gyrB</name>
    <name evidence="13" type="ORF">OC680_01775</name>
</gene>
<keyword evidence="5" id="KW-0479">Metal-binding</keyword>
<dbReference type="SMART" id="SM00387">
    <property type="entry name" value="HATPase_c"/>
    <property type="match status" value="1"/>
</dbReference>
<comment type="similarity">
    <text evidence="3">Belongs to the type II topoisomerase GyrB family.</text>
</comment>
<evidence type="ECO:0000256" key="11">
    <source>
        <dbReference type="ARBA" id="ARBA00023235"/>
    </source>
</evidence>
<dbReference type="EC" id="5.6.2.2" evidence="4"/>
<dbReference type="CDD" id="cd16928">
    <property type="entry name" value="HATPase_GyrB-like"/>
    <property type="match status" value="1"/>
</dbReference>
<evidence type="ECO:0000313" key="13">
    <source>
        <dbReference type="EMBL" id="MDO8168202.1"/>
    </source>
</evidence>
<dbReference type="InterPro" id="IPR020568">
    <property type="entry name" value="Ribosomal_Su5_D2-typ_SF"/>
</dbReference>
<evidence type="ECO:0000256" key="7">
    <source>
        <dbReference type="ARBA" id="ARBA00022840"/>
    </source>
</evidence>
<name>A0ABT9DEU3_9MOLU</name>
<evidence type="ECO:0000259" key="12">
    <source>
        <dbReference type="PROSITE" id="PS50880"/>
    </source>
</evidence>
<dbReference type="Gene3D" id="3.40.50.670">
    <property type="match status" value="1"/>
</dbReference>
<dbReference type="InterPro" id="IPR013506">
    <property type="entry name" value="Topo_IIA_bsu_dom2"/>
</dbReference>
<dbReference type="SUPFAM" id="SSF54211">
    <property type="entry name" value="Ribosomal protein S5 domain 2-like"/>
    <property type="match status" value="1"/>
</dbReference>
<proteinExistence type="inferred from homology"/>
<dbReference type="InterPro" id="IPR003594">
    <property type="entry name" value="HATPase_dom"/>
</dbReference>
<dbReference type="PROSITE" id="PS50880">
    <property type="entry name" value="TOPRIM"/>
    <property type="match status" value="1"/>
</dbReference>
<comment type="catalytic activity">
    <reaction evidence="1">
        <text>ATP-dependent breakage, passage and rejoining of double-stranded DNA.</text>
        <dbReference type="EC" id="5.6.2.2"/>
    </reaction>
</comment>
<dbReference type="InterPro" id="IPR014721">
    <property type="entry name" value="Ribsml_uS5_D2-typ_fold_subgr"/>
</dbReference>
<evidence type="ECO:0000256" key="5">
    <source>
        <dbReference type="ARBA" id="ARBA00022723"/>
    </source>
</evidence>
<dbReference type="GO" id="GO:0003918">
    <property type="term" value="F:DNA topoisomerase type II (double strand cut, ATP-hydrolyzing) activity"/>
    <property type="evidence" value="ECO:0007669"/>
    <property type="project" value="UniProtKB-EC"/>
</dbReference>
<dbReference type="InterPro" id="IPR002288">
    <property type="entry name" value="DNA_gyrase_B_C"/>
</dbReference>
<dbReference type="EMBL" id="JAOSID010000007">
    <property type="protein sequence ID" value="MDO8168202.1"/>
    <property type="molecule type" value="Genomic_DNA"/>
</dbReference>
<dbReference type="PRINTS" id="PR01159">
    <property type="entry name" value="DNAGYRASEB"/>
</dbReference>
<dbReference type="InterPro" id="IPR034160">
    <property type="entry name" value="TOPRIM_GyrB"/>
</dbReference>
<evidence type="ECO:0000256" key="8">
    <source>
        <dbReference type="ARBA" id="ARBA00022842"/>
    </source>
</evidence>
<dbReference type="InterPro" id="IPR011557">
    <property type="entry name" value="GyrB"/>
</dbReference>
<evidence type="ECO:0000313" key="14">
    <source>
        <dbReference type="Proteomes" id="UP001172036"/>
    </source>
</evidence>
<comment type="caution">
    <text evidence="13">The sequence shown here is derived from an EMBL/GenBank/DDBJ whole genome shotgun (WGS) entry which is preliminary data.</text>
</comment>
<dbReference type="PRINTS" id="PR00418">
    <property type="entry name" value="TPI2FAMILY"/>
</dbReference>
<dbReference type="SUPFAM" id="SSF55874">
    <property type="entry name" value="ATPase domain of HSP90 chaperone/DNA topoisomerase II/histidine kinase"/>
    <property type="match status" value="1"/>
</dbReference>
<dbReference type="CDD" id="cd03366">
    <property type="entry name" value="TOPRIM_TopoIIA_GyrB"/>
    <property type="match status" value="1"/>
</dbReference>
<dbReference type="Pfam" id="PF00204">
    <property type="entry name" value="DNA_gyraseB"/>
    <property type="match status" value="1"/>
</dbReference>
<sequence length="646" mass="73438">MINDNDYNADIFHGYDASSIEILEGLEAVRKKPGMYIDSTSTKGAYHLIWEIIDNSIDEALAGFAKEIILEIFPGNIVRVSDDGRGIPVGIHPKTKKPAVETILTHLHAGGKFKNNPNSRDYSYSGGQHGVGSSVVNALSTWFTVEIHLNNKIYYQKYEKGVPMTPLEIKGTTNKRGTIVTFLPDITIFKEMNNFSYSTDVLKNRLQQLSFLNKNIKLTLVDARKDPYKVLTFYSEGGIKEYLQYLNENKKTLNQVFCQKYHAESIFLEIAFQYNDSYATNIYSFVNNIPTHEGGTHEEGFKMSLNRVLSKYAKDKNLLKKDMSFIGEDTLEGITAIISLRHFDPLFEGQTKTKLGNYEMRQFVSKHFGDALESYLLENPQEAKKIVDKCLLAAKARVAAKKAREFTRKKTPLDLLSFASKLADCRVKDPATSELYIVEGDSAGGSAKQGRDSKFQAILPLRGKILNVEKSRLGKILSNNEIVSLIQSIGTGIDKEFNLNKARYHRIIIMTDADVDGAHIRTLLLTFFFRNLRPLIENSYIYFAQPPLYKAQQNKKVNYFYNEQDLKEFMSKSKSKIILQRYKGLGEMNAEQLWETTMNPNTRTLLQVKLEDALEADRIFTMLMGEEVAARKDFIQKNATYADIDI</sequence>
<keyword evidence="8" id="KW-0460">Magnesium</keyword>
<keyword evidence="9" id="KW-0799">Topoisomerase</keyword>
<evidence type="ECO:0000256" key="3">
    <source>
        <dbReference type="ARBA" id="ARBA00010708"/>
    </source>
</evidence>
<evidence type="ECO:0000256" key="1">
    <source>
        <dbReference type="ARBA" id="ARBA00000185"/>
    </source>
</evidence>
<dbReference type="CDD" id="cd00822">
    <property type="entry name" value="TopoII_Trans_DNA_gyrase"/>
    <property type="match status" value="1"/>
</dbReference>
<dbReference type="InterPro" id="IPR006171">
    <property type="entry name" value="TOPRIM_dom"/>
</dbReference>
<keyword evidence="10" id="KW-0238">DNA-binding</keyword>
<keyword evidence="7" id="KW-0067">ATP-binding</keyword>
<feature type="domain" description="Toprim" evidence="12">
    <location>
        <begin position="433"/>
        <end position="547"/>
    </location>
</feature>
<dbReference type="PROSITE" id="PS00177">
    <property type="entry name" value="TOPOISOMERASE_II"/>
    <property type="match status" value="1"/>
</dbReference>
<dbReference type="Proteomes" id="UP001172036">
    <property type="component" value="Unassembled WGS sequence"/>
</dbReference>
<protein>
    <recommendedName>
        <fullName evidence="4">DNA topoisomerase (ATP-hydrolyzing)</fullName>
        <ecNumber evidence="4">5.6.2.2</ecNumber>
    </recommendedName>
</protein>
<dbReference type="NCBIfam" id="TIGR01059">
    <property type="entry name" value="gyrB"/>
    <property type="match status" value="1"/>
</dbReference>
<dbReference type="InterPro" id="IPR036890">
    <property type="entry name" value="HATPase_C_sf"/>
</dbReference>
<comment type="cofactor">
    <cofactor evidence="2">
        <name>Mg(2+)</name>
        <dbReference type="ChEBI" id="CHEBI:18420"/>
    </cofactor>
</comment>
<dbReference type="PANTHER" id="PTHR45866:SF1">
    <property type="entry name" value="DNA GYRASE SUBUNIT B, MITOCHONDRIAL"/>
    <property type="match status" value="1"/>
</dbReference>
<dbReference type="SMART" id="SM00433">
    <property type="entry name" value="TOP2c"/>
    <property type="match status" value="1"/>
</dbReference>
<reference evidence="13 14" key="1">
    <citation type="journal article" date="2023" name="Int. J. Syst. Evol. Microbiol.">
        <title>The observation of taxonomic boundaries for the 16SrII and 16SrXXV phytoplasmas using genome-based delimitation.</title>
        <authorList>
            <person name="Rodrigues Jardim B."/>
            <person name="Tran-Nguyen L.T.T."/>
            <person name="Gambley C."/>
            <person name="Al-Sadi A.M."/>
            <person name="Al-Subhi A.M."/>
            <person name="Foissac X."/>
            <person name="Salar P."/>
            <person name="Cai H."/>
            <person name="Yang J.Y."/>
            <person name="Davis R."/>
            <person name="Jones L."/>
            <person name="Rodoni B."/>
            <person name="Constable F.E."/>
        </authorList>
    </citation>
    <scope>NUCLEOTIDE SEQUENCE [LARGE SCALE GENOMIC DNA]</scope>
    <source>
        <strain evidence="13">BAWM-155c</strain>
    </source>
</reference>
<dbReference type="InterPro" id="IPR018522">
    <property type="entry name" value="TopoIIA_CS"/>
</dbReference>
<dbReference type="NCBIfam" id="NF004189">
    <property type="entry name" value="PRK05644.1"/>
    <property type="match status" value="1"/>
</dbReference>
<dbReference type="InterPro" id="IPR013760">
    <property type="entry name" value="Topo_IIA-like_dom_sf"/>
</dbReference>
<evidence type="ECO:0000256" key="4">
    <source>
        <dbReference type="ARBA" id="ARBA00012895"/>
    </source>
</evidence>
<evidence type="ECO:0000256" key="10">
    <source>
        <dbReference type="ARBA" id="ARBA00023125"/>
    </source>
</evidence>
<dbReference type="PANTHER" id="PTHR45866">
    <property type="entry name" value="DNA GYRASE/TOPOISOMERASE SUBUNIT B"/>
    <property type="match status" value="1"/>
</dbReference>
<dbReference type="InterPro" id="IPR000565">
    <property type="entry name" value="Topo_IIA_B"/>
</dbReference>
<dbReference type="InterPro" id="IPR013759">
    <property type="entry name" value="Topo_IIA_B_C"/>
</dbReference>
<evidence type="ECO:0000256" key="2">
    <source>
        <dbReference type="ARBA" id="ARBA00001946"/>
    </source>
</evidence>
<keyword evidence="14" id="KW-1185">Reference proteome</keyword>
<evidence type="ECO:0000256" key="6">
    <source>
        <dbReference type="ARBA" id="ARBA00022741"/>
    </source>
</evidence>
<dbReference type="InterPro" id="IPR001241">
    <property type="entry name" value="Topo_IIA"/>
</dbReference>
<accession>A0ABT9DEU3</accession>
<dbReference type="Pfam" id="PF00986">
    <property type="entry name" value="DNA_gyraseB_C"/>
    <property type="match status" value="1"/>
</dbReference>
<dbReference type="Pfam" id="PF02518">
    <property type="entry name" value="HATPase_c"/>
    <property type="match status" value="1"/>
</dbReference>
<dbReference type="Gene3D" id="3.30.230.10">
    <property type="match status" value="1"/>
</dbReference>
<dbReference type="Pfam" id="PF01751">
    <property type="entry name" value="Toprim"/>
    <property type="match status" value="1"/>
</dbReference>
<keyword evidence="6" id="KW-0547">Nucleotide-binding</keyword>
<dbReference type="SUPFAM" id="SSF56719">
    <property type="entry name" value="Type II DNA topoisomerase"/>
    <property type="match status" value="1"/>
</dbReference>